<evidence type="ECO:0000313" key="3">
    <source>
        <dbReference type="EMBL" id="RUQ84763.1"/>
    </source>
</evidence>
<dbReference type="EMBL" id="PYAU01000001">
    <property type="protein sequence ID" value="PSL37452.1"/>
    <property type="molecule type" value="Genomic_DNA"/>
</dbReference>
<proteinExistence type="predicted"/>
<reference evidence="2 4" key="1">
    <citation type="submission" date="2018-03" db="EMBL/GenBank/DDBJ databases">
        <title>Genomic Encyclopedia of Archaeal and Bacterial Type Strains, Phase II (KMG-II): from individual species to whole genera.</title>
        <authorList>
            <person name="Goeker M."/>
        </authorList>
    </citation>
    <scope>NUCLEOTIDE SEQUENCE [LARGE SCALE GENOMIC DNA]</scope>
    <source>
        <strain evidence="2 4">DSM 21548</strain>
    </source>
</reference>
<evidence type="ECO:0000313" key="5">
    <source>
        <dbReference type="Proteomes" id="UP000268291"/>
    </source>
</evidence>
<dbReference type="RefSeq" id="WP_106562591.1">
    <property type="nucleotide sequence ID" value="NZ_PYAU01000001.1"/>
</dbReference>
<dbReference type="OrthoDB" id="4700192at2"/>
<evidence type="ECO:0000313" key="2">
    <source>
        <dbReference type="EMBL" id="PSL37452.1"/>
    </source>
</evidence>
<sequence length="356" mass="39112">MSSLADAILAGPRGRRLCLELAAGQQDGDPLPTQESLWSLLFYAEAARSKTVVRFARVSTDAGESDDDEWPDPSTEEVAAALDAVDPIAVDGLSLIRALAASVDSARPWQDPDETDLLLAEAPMAAHLRRIAERIAGSDAARWLTEPIADEQWLVDFEVRDDLRTERPFPSAHDALRTWRNEGLGSGYWWCTPPWPIPTTTRALPGLGPIGLWAVVDSFGWRGASVAPASISPTARVHEVMDAESWAELCRRYPYDLADTEEDWRLSTGWEGRWVIPDWSLVAHDFDAVHVTGAAYLALAETAIPVSPGRASVIANWPPDHTYWLTDELGRTAESTRWLRPGDDGAAQADELWSPA</sequence>
<organism evidence="2 4">
    <name type="scientific">Labedella gwakjiensis</name>
    <dbReference type="NCBI Taxonomy" id="390269"/>
    <lineage>
        <taxon>Bacteria</taxon>
        <taxon>Bacillati</taxon>
        <taxon>Actinomycetota</taxon>
        <taxon>Actinomycetes</taxon>
        <taxon>Micrococcales</taxon>
        <taxon>Microbacteriaceae</taxon>
        <taxon>Labedella</taxon>
    </lineage>
</organism>
<feature type="region of interest" description="Disordered" evidence="1">
    <location>
        <begin position="337"/>
        <end position="356"/>
    </location>
</feature>
<evidence type="ECO:0000313" key="4">
    <source>
        <dbReference type="Proteomes" id="UP000241203"/>
    </source>
</evidence>
<dbReference type="Proteomes" id="UP000268291">
    <property type="component" value="Unassembled WGS sequence"/>
</dbReference>
<reference evidence="3 5" key="2">
    <citation type="submission" date="2018-12" db="EMBL/GenBank/DDBJ databases">
        <authorList>
            <person name="hu s."/>
            <person name="Xu Y."/>
            <person name="Xu B."/>
            <person name="Li F."/>
        </authorList>
    </citation>
    <scope>NUCLEOTIDE SEQUENCE [LARGE SCALE GENOMIC DNA]</scope>
    <source>
        <strain evidence="3 5">KSW2-17</strain>
    </source>
</reference>
<dbReference type="AlphaFoldDB" id="A0A2P8GU11"/>
<comment type="caution">
    <text evidence="2">The sequence shown here is derived from an EMBL/GenBank/DDBJ whole genome shotgun (WGS) entry which is preliminary data.</text>
</comment>
<keyword evidence="5" id="KW-1185">Reference proteome</keyword>
<evidence type="ECO:0000256" key="1">
    <source>
        <dbReference type="SAM" id="MobiDB-lite"/>
    </source>
</evidence>
<name>A0A2P8GU11_9MICO</name>
<protein>
    <submittedName>
        <fullName evidence="2">Uncharacterized protein</fullName>
    </submittedName>
</protein>
<accession>A0A2P8GU11</accession>
<gene>
    <name evidence="2" type="ORF">CLV49_1059</name>
    <name evidence="3" type="ORF">ELQ93_14330</name>
</gene>
<dbReference type="Proteomes" id="UP000241203">
    <property type="component" value="Unassembled WGS sequence"/>
</dbReference>
<dbReference type="EMBL" id="RZGY01000002">
    <property type="protein sequence ID" value="RUQ84763.1"/>
    <property type="molecule type" value="Genomic_DNA"/>
</dbReference>